<dbReference type="InterPro" id="IPR021109">
    <property type="entry name" value="Peptidase_aspartic_dom_sf"/>
</dbReference>
<evidence type="ECO:0000313" key="1">
    <source>
        <dbReference type="EMBL" id="GJT59807.1"/>
    </source>
</evidence>
<dbReference type="Proteomes" id="UP001151760">
    <property type="component" value="Unassembled WGS sequence"/>
</dbReference>
<reference evidence="1" key="1">
    <citation type="journal article" date="2022" name="Int. J. Mol. Sci.">
        <title>Draft Genome of Tanacetum Coccineum: Genomic Comparison of Closely Related Tanacetum-Family Plants.</title>
        <authorList>
            <person name="Yamashiro T."/>
            <person name="Shiraishi A."/>
            <person name="Nakayama K."/>
            <person name="Satake H."/>
        </authorList>
    </citation>
    <scope>NUCLEOTIDE SEQUENCE</scope>
</reference>
<name>A0ABQ5F963_9ASTR</name>
<evidence type="ECO:0000313" key="2">
    <source>
        <dbReference type="Proteomes" id="UP001151760"/>
    </source>
</evidence>
<keyword evidence="2" id="KW-1185">Reference proteome</keyword>
<organism evidence="1 2">
    <name type="scientific">Tanacetum coccineum</name>
    <dbReference type="NCBI Taxonomy" id="301880"/>
    <lineage>
        <taxon>Eukaryota</taxon>
        <taxon>Viridiplantae</taxon>
        <taxon>Streptophyta</taxon>
        <taxon>Embryophyta</taxon>
        <taxon>Tracheophyta</taxon>
        <taxon>Spermatophyta</taxon>
        <taxon>Magnoliopsida</taxon>
        <taxon>eudicotyledons</taxon>
        <taxon>Gunneridae</taxon>
        <taxon>Pentapetalae</taxon>
        <taxon>asterids</taxon>
        <taxon>campanulids</taxon>
        <taxon>Asterales</taxon>
        <taxon>Asteraceae</taxon>
        <taxon>Asteroideae</taxon>
        <taxon>Anthemideae</taxon>
        <taxon>Anthemidinae</taxon>
        <taxon>Tanacetum</taxon>
    </lineage>
</organism>
<dbReference type="Gene3D" id="2.40.70.10">
    <property type="entry name" value="Acid Proteases"/>
    <property type="match status" value="1"/>
</dbReference>
<accession>A0ABQ5F963</accession>
<proteinExistence type="predicted"/>
<sequence>MVFYKMETQEISDRFVAPCFVNGLEAYDGEINLEVEENMISNEFAVKLYLEHEVKRGNKVVKKELIVALRGEIYFVKFIINPEEDDVEPGVVFGRSFLRLTKEIVDFGNETVTIYPELNPFLILTELMFRSSCVRWGRAIEIRGSSWRNTKEERPVIETMANSDKYKKILDEICVDKRKLDGINKEEEEAIIIIKGETLIEKDNPGAFVILIRLEGKINLNALVDIGSDINVIPYRIYKEPGREEVQNVKKGISMLNHSKAELMGLLSNVLCQVGVTTIIAKFLILDMPIDRDSPILVGIGFLHTSKTSLDTEESDSDNEEEYEFQRNKFRAPIYGPKPARYLDYSDTLDRSLALQEVMNPFRMICVWKKVVSFLGSLPVALQHVEWKPDYTGCFNKKEESDGQWHAEIRLIDPYRNIYDQGLTMGGNDEEAGSSRTKRFRQYETVEEVLNRMGCSEEIDEMLRIKLCEAGTNKEIFTSVAWIKAFNINELIYSELCHEFYSTYEFDEVCADDELQTKKIIKSRLSGRAHSLTLLEFTCRLGLYQAEELDEEGFDVYFHGGLRSDEHFNAQEYWLSISREENLSLSRSHASSIKNPVLRVLHKMITYGLCQRITGKARVLSDEVLRNLSALVYCRDLDTTTLRELIDSEGRLIPEDPQSDVPRVSILRAQRASMHDLYERMGSMEIRQGAIERMAYRKSYHWDRYARVFEHMAGVYSVPL</sequence>
<gene>
    <name evidence="1" type="ORF">Tco_1003340</name>
</gene>
<comment type="caution">
    <text evidence="1">The sequence shown here is derived from an EMBL/GenBank/DDBJ whole genome shotgun (WGS) entry which is preliminary data.</text>
</comment>
<dbReference type="PANTHER" id="PTHR33067">
    <property type="entry name" value="RNA-DIRECTED DNA POLYMERASE-RELATED"/>
    <property type="match status" value="1"/>
</dbReference>
<dbReference type="EMBL" id="BQNB010017142">
    <property type="protein sequence ID" value="GJT59807.1"/>
    <property type="molecule type" value="Genomic_DNA"/>
</dbReference>
<protein>
    <submittedName>
        <fullName evidence="1">Ribonuclease H-like domain-containing protein</fullName>
    </submittedName>
</protein>
<reference evidence="1" key="2">
    <citation type="submission" date="2022-01" db="EMBL/GenBank/DDBJ databases">
        <authorList>
            <person name="Yamashiro T."/>
            <person name="Shiraishi A."/>
            <person name="Satake H."/>
            <person name="Nakayama K."/>
        </authorList>
    </citation>
    <scope>NUCLEOTIDE SEQUENCE</scope>
</reference>
<dbReference type="CDD" id="cd00303">
    <property type="entry name" value="retropepsin_like"/>
    <property type="match status" value="1"/>
</dbReference>
<dbReference type="PANTHER" id="PTHR33067:SF9">
    <property type="entry name" value="RNA-DIRECTED DNA POLYMERASE"/>
    <property type="match status" value="1"/>
</dbReference>